<dbReference type="PANTHER" id="PTHR10509">
    <property type="entry name" value="O-METHYLTRANSFERASE-RELATED"/>
    <property type="match status" value="1"/>
</dbReference>
<dbReference type="GO" id="GO:0008171">
    <property type="term" value="F:O-methyltransferase activity"/>
    <property type="evidence" value="ECO:0007669"/>
    <property type="project" value="InterPro"/>
</dbReference>
<dbReference type="InterPro" id="IPR029063">
    <property type="entry name" value="SAM-dependent_MTases_sf"/>
</dbReference>
<keyword evidence="2" id="KW-0808">Transferase</keyword>
<reference evidence="5" key="1">
    <citation type="submission" date="2021-07" db="EMBL/GenBank/DDBJ databases">
        <title>Elsinoe batatas strain:CRI-CJ2 Genome sequencing and assembly.</title>
        <authorList>
            <person name="Huang L."/>
        </authorList>
    </citation>
    <scope>NUCLEOTIDE SEQUENCE</scope>
    <source>
        <strain evidence="5">CRI-CJ2</strain>
    </source>
</reference>
<dbReference type="PANTHER" id="PTHR10509:SF14">
    <property type="entry name" value="CAFFEOYL-COA O-METHYLTRANSFERASE 3-RELATED"/>
    <property type="match status" value="1"/>
</dbReference>
<protein>
    <recommendedName>
        <fullName evidence="7">O-methyltransferase</fullName>
    </recommendedName>
</protein>
<evidence type="ECO:0008006" key="7">
    <source>
        <dbReference type="Google" id="ProtNLM"/>
    </source>
</evidence>
<keyword evidence="6" id="KW-1185">Reference proteome</keyword>
<comment type="similarity">
    <text evidence="4">Belongs to the class I-like SAM-binding methyltransferase superfamily. Cation-dependent O-methyltransferase family.</text>
</comment>
<evidence type="ECO:0000256" key="3">
    <source>
        <dbReference type="ARBA" id="ARBA00022691"/>
    </source>
</evidence>
<dbReference type="GO" id="GO:0008757">
    <property type="term" value="F:S-adenosylmethionine-dependent methyltransferase activity"/>
    <property type="evidence" value="ECO:0007669"/>
    <property type="project" value="TreeGrafter"/>
</dbReference>
<dbReference type="SUPFAM" id="SSF53335">
    <property type="entry name" value="S-adenosyl-L-methionine-dependent methyltransferases"/>
    <property type="match status" value="1"/>
</dbReference>
<evidence type="ECO:0000313" key="6">
    <source>
        <dbReference type="Proteomes" id="UP000809789"/>
    </source>
</evidence>
<evidence type="ECO:0000256" key="4">
    <source>
        <dbReference type="ARBA" id="ARBA00023453"/>
    </source>
</evidence>
<keyword evidence="1" id="KW-0489">Methyltransferase</keyword>
<dbReference type="Gene3D" id="3.40.50.150">
    <property type="entry name" value="Vaccinia Virus protein VP39"/>
    <property type="match status" value="1"/>
</dbReference>
<keyword evidence="3" id="KW-0949">S-adenosyl-L-methionine</keyword>
<accession>A0A8K0PFU0</accession>
<dbReference type="GO" id="GO:0032259">
    <property type="term" value="P:methylation"/>
    <property type="evidence" value="ECO:0007669"/>
    <property type="project" value="UniProtKB-KW"/>
</dbReference>
<dbReference type="PROSITE" id="PS51682">
    <property type="entry name" value="SAM_OMT_I"/>
    <property type="match status" value="1"/>
</dbReference>
<gene>
    <name evidence="5" type="ORF">KVT40_006049</name>
</gene>
<dbReference type="Pfam" id="PF01596">
    <property type="entry name" value="Methyltransf_3"/>
    <property type="match status" value="1"/>
</dbReference>
<name>A0A8K0PFU0_9PEZI</name>
<evidence type="ECO:0000313" key="5">
    <source>
        <dbReference type="EMBL" id="KAG8625648.1"/>
    </source>
</evidence>
<dbReference type="EMBL" id="JAESVG020000007">
    <property type="protein sequence ID" value="KAG8625648.1"/>
    <property type="molecule type" value="Genomic_DNA"/>
</dbReference>
<organism evidence="5 6">
    <name type="scientific">Elsinoe batatas</name>
    <dbReference type="NCBI Taxonomy" id="2601811"/>
    <lineage>
        <taxon>Eukaryota</taxon>
        <taxon>Fungi</taxon>
        <taxon>Dikarya</taxon>
        <taxon>Ascomycota</taxon>
        <taxon>Pezizomycotina</taxon>
        <taxon>Dothideomycetes</taxon>
        <taxon>Dothideomycetidae</taxon>
        <taxon>Myriangiales</taxon>
        <taxon>Elsinoaceae</taxon>
        <taxon>Elsinoe</taxon>
    </lineage>
</organism>
<sequence length="248" mass="27796">MIHPSISAKMLSSVLPFDEEVAARVSDYCEQLSTPIPPNLLDHWDFTRSHFSDADKMSSKLQGSWMIFTAKDRKPKRVLEIGCYSGYSAVAWYEGTKDTKAEIITLELNKKMIAASKAAFARLGVEDRVKLIEGPAQESLEKLDGNFDLIFVDANKDGYAGYVRTILDRKLLSPSGIILCDNVFARGLSVGKDCAPWLNDHVRKYWQDCGDALNEFNTQIVTDPRVDVFISPVFDGVTHIKWNDTAPK</sequence>
<dbReference type="AlphaFoldDB" id="A0A8K0PFU0"/>
<dbReference type="CDD" id="cd02440">
    <property type="entry name" value="AdoMet_MTases"/>
    <property type="match status" value="1"/>
</dbReference>
<comment type="caution">
    <text evidence="5">The sequence shown here is derived from an EMBL/GenBank/DDBJ whole genome shotgun (WGS) entry which is preliminary data.</text>
</comment>
<dbReference type="Proteomes" id="UP000809789">
    <property type="component" value="Unassembled WGS sequence"/>
</dbReference>
<dbReference type="InterPro" id="IPR050362">
    <property type="entry name" value="Cation-dep_OMT"/>
</dbReference>
<dbReference type="InterPro" id="IPR002935">
    <property type="entry name" value="SAM_O-MeTrfase"/>
</dbReference>
<evidence type="ECO:0000256" key="1">
    <source>
        <dbReference type="ARBA" id="ARBA00022603"/>
    </source>
</evidence>
<evidence type="ECO:0000256" key="2">
    <source>
        <dbReference type="ARBA" id="ARBA00022679"/>
    </source>
</evidence>
<dbReference type="OrthoDB" id="10251242at2759"/>
<proteinExistence type="inferred from homology"/>